<keyword evidence="3 5" id="KW-1133">Transmembrane helix</keyword>
<evidence type="ECO:0000313" key="7">
    <source>
        <dbReference type="EMBL" id="SFJ34343.1"/>
    </source>
</evidence>
<dbReference type="PROSITE" id="PS50850">
    <property type="entry name" value="MFS"/>
    <property type="match status" value="1"/>
</dbReference>
<feature type="transmembrane region" description="Helical" evidence="5">
    <location>
        <begin position="331"/>
        <end position="354"/>
    </location>
</feature>
<proteinExistence type="predicted"/>
<dbReference type="EMBL" id="FOQU01000006">
    <property type="protein sequence ID" value="SFJ34343.1"/>
    <property type="molecule type" value="Genomic_DNA"/>
</dbReference>
<dbReference type="RefSeq" id="WP_143098124.1">
    <property type="nucleotide sequence ID" value="NZ_CP041743.1"/>
</dbReference>
<dbReference type="Proteomes" id="UP000199548">
    <property type="component" value="Unassembled WGS sequence"/>
</dbReference>
<dbReference type="GO" id="GO:0005886">
    <property type="term" value="C:plasma membrane"/>
    <property type="evidence" value="ECO:0007669"/>
    <property type="project" value="TreeGrafter"/>
</dbReference>
<gene>
    <name evidence="7" type="ORF">SAMN05192543_106421</name>
</gene>
<dbReference type="SUPFAM" id="SSF103473">
    <property type="entry name" value="MFS general substrate transporter"/>
    <property type="match status" value="1"/>
</dbReference>
<feature type="transmembrane region" description="Helical" evidence="5">
    <location>
        <begin position="187"/>
        <end position="206"/>
    </location>
</feature>
<feature type="transmembrane region" description="Helical" evidence="5">
    <location>
        <begin position="102"/>
        <end position="122"/>
    </location>
</feature>
<feature type="transmembrane region" description="Helical" evidence="5">
    <location>
        <begin position="155"/>
        <end position="175"/>
    </location>
</feature>
<dbReference type="PROSITE" id="PS00216">
    <property type="entry name" value="SUGAR_TRANSPORT_1"/>
    <property type="match status" value="1"/>
</dbReference>
<keyword evidence="8" id="KW-1185">Reference proteome</keyword>
<organism evidence="7 8">
    <name type="scientific">Paraburkholderia megapolitana</name>
    <dbReference type="NCBI Taxonomy" id="420953"/>
    <lineage>
        <taxon>Bacteria</taxon>
        <taxon>Pseudomonadati</taxon>
        <taxon>Pseudomonadota</taxon>
        <taxon>Betaproteobacteria</taxon>
        <taxon>Burkholderiales</taxon>
        <taxon>Burkholderiaceae</taxon>
        <taxon>Paraburkholderia</taxon>
    </lineage>
</organism>
<feature type="transmembrane region" description="Helical" evidence="5">
    <location>
        <begin position="129"/>
        <end position="149"/>
    </location>
</feature>
<keyword evidence="2 5" id="KW-0812">Transmembrane</keyword>
<protein>
    <submittedName>
        <fullName evidence="7">MFS transporter, AAHS family, 4-hydroxybenzoate transporter</fullName>
    </submittedName>
</protein>
<feature type="transmembrane region" description="Helical" evidence="5">
    <location>
        <begin position="361"/>
        <end position="384"/>
    </location>
</feature>
<feature type="transmembrane region" description="Helical" evidence="5">
    <location>
        <begin position="421"/>
        <end position="440"/>
    </location>
</feature>
<dbReference type="PROSITE" id="PS00217">
    <property type="entry name" value="SUGAR_TRANSPORT_2"/>
    <property type="match status" value="1"/>
</dbReference>
<dbReference type="GO" id="GO:0046943">
    <property type="term" value="F:carboxylic acid transmembrane transporter activity"/>
    <property type="evidence" value="ECO:0007669"/>
    <property type="project" value="TreeGrafter"/>
</dbReference>
<dbReference type="InterPro" id="IPR011701">
    <property type="entry name" value="MFS"/>
</dbReference>
<feature type="transmembrane region" description="Helical" evidence="5">
    <location>
        <begin position="218"/>
        <end position="238"/>
    </location>
</feature>
<evidence type="ECO:0000256" key="2">
    <source>
        <dbReference type="ARBA" id="ARBA00022692"/>
    </source>
</evidence>
<dbReference type="AlphaFoldDB" id="A0A1I3QJP8"/>
<feature type="domain" description="Major facilitator superfamily (MFS) profile" evidence="6">
    <location>
        <begin position="64"/>
        <end position="475"/>
    </location>
</feature>
<evidence type="ECO:0000259" key="6">
    <source>
        <dbReference type="PROSITE" id="PS50850"/>
    </source>
</evidence>
<comment type="subcellular location">
    <subcellularLocation>
        <location evidence="1">Membrane</location>
        <topology evidence="1">Multi-pass membrane protein</topology>
    </subcellularLocation>
</comment>
<evidence type="ECO:0000256" key="1">
    <source>
        <dbReference type="ARBA" id="ARBA00004141"/>
    </source>
</evidence>
<feature type="transmembrane region" description="Helical" evidence="5">
    <location>
        <begin position="297"/>
        <end position="319"/>
    </location>
</feature>
<evidence type="ECO:0000313" key="8">
    <source>
        <dbReference type="Proteomes" id="UP000199548"/>
    </source>
</evidence>
<dbReference type="PANTHER" id="PTHR23508:SF10">
    <property type="entry name" value="CARBOXYLIC ACID TRANSPORTER PROTEIN HOMOLOG"/>
    <property type="match status" value="1"/>
</dbReference>
<dbReference type="STRING" id="420953.SAMN05192543_106421"/>
<accession>A0A1I3QJP8</accession>
<dbReference type="OrthoDB" id="7066727at2"/>
<dbReference type="InterPro" id="IPR036259">
    <property type="entry name" value="MFS_trans_sf"/>
</dbReference>
<feature type="transmembrane region" description="Helical" evidence="5">
    <location>
        <begin position="452"/>
        <end position="473"/>
    </location>
</feature>
<sequence>MSDCVGNRAVKSAVPHDCKSGPISGSSGGAAATATTLQRTGRETVDVDNLIDGCIPLRPLQKRTYALCALVALLDGMDSQAIGVAGSLLADRLHVGTSALGTVFAAGQAGYMIGALLIGLLADRFGRRPMLILSVLLFGMLTVATAFAPTLGTLALIRLIAGIGLGGATPCFITLASEYLPERFRRVMVTALFAAYPIGGMLGGFLGSYMVTRFGLNVLFYLVGGLPLALVIGMFAMLPESLQFMSTRGISAGAAPVVAHLRGNAVRGEVDLRANSTKADTGSLFLLFRDGWTMQTLTLWAIFFATYGVLSTIFLWYPSLLHLAGVRPSTAAWMVGLENLGGVAGMLVAGVLMMRFGSVRVLLVAFASAAVCMAGFAAAGGAIFPAAFSMLLTGFLLDLAASAIMALCATLYPVVARSTAVGWAMGAGRLGQICASLFVGGLVHKQWGFSTIAYVLAMIPVVAGALTVQLSAVRRTRL</sequence>
<evidence type="ECO:0000256" key="5">
    <source>
        <dbReference type="SAM" id="Phobius"/>
    </source>
</evidence>
<feature type="transmembrane region" description="Helical" evidence="5">
    <location>
        <begin position="390"/>
        <end position="414"/>
    </location>
</feature>
<keyword evidence="4 5" id="KW-0472">Membrane</keyword>
<dbReference type="Pfam" id="PF07690">
    <property type="entry name" value="MFS_1"/>
    <property type="match status" value="1"/>
</dbReference>
<dbReference type="Gene3D" id="1.20.1250.20">
    <property type="entry name" value="MFS general substrate transporter like domains"/>
    <property type="match status" value="1"/>
</dbReference>
<dbReference type="InterPro" id="IPR005829">
    <property type="entry name" value="Sugar_transporter_CS"/>
</dbReference>
<dbReference type="PANTHER" id="PTHR23508">
    <property type="entry name" value="CARBOXYLIC ACID TRANSPORTER PROTEIN HOMOLOG"/>
    <property type="match status" value="1"/>
</dbReference>
<dbReference type="InterPro" id="IPR020846">
    <property type="entry name" value="MFS_dom"/>
</dbReference>
<evidence type="ECO:0000256" key="3">
    <source>
        <dbReference type="ARBA" id="ARBA00022989"/>
    </source>
</evidence>
<feature type="transmembrane region" description="Helical" evidence="5">
    <location>
        <begin position="65"/>
        <end position="90"/>
    </location>
</feature>
<reference evidence="7 8" key="1">
    <citation type="submission" date="2016-10" db="EMBL/GenBank/DDBJ databases">
        <authorList>
            <person name="de Groot N.N."/>
        </authorList>
    </citation>
    <scope>NUCLEOTIDE SEQUENCE [LARGE SCALE GENOMIC DNA]</scope>
    <source>
        <strain evidence="7 8">LMG 23650</strain>
    </source>
</reference>
<name>A0A1I3QJP8_9BURK</name>
<evidence type="ECO:0000256" key="4">
    <source>
        <dbReference type="ARBA" id="ARBA00023136"/>
    </source>
</evidence>